<dbReference type="GO" id="GO:0051056">
    <property type="term" value="P:regulation of small GTPase mediated signal transduction"/>
    <property type="evidence" value="ECO:0007669"/>
    <property type="project" value="TreeGrafter"/>
</dbReference>
<evidence type="ECO:0000313" key="2">
    <source>
        <dbReference type="EMBL" id="GCB75838.1"/>
    </source>
</evidence>
<evidence type="ECO:0008006" key="4">
    <source>
        <dbReference type="Google" id="ProtNLM"/>
    </source>
</evidence>
<dbReference type="STRING" id="75743.A0A401PRT9"/>
<sequence length="132" mass="14805">DTSCSIVISNEPLLRSKPIIFNPDFFVEKLRHEKPEVFLELVVSNLTRLIDLPGTEFAQLIGEEEPSLPSTTSSSFFRSFNFLKRKEKGVVFGAPLTEEGIAQIYQLIEHLYKTQEEAIQPIVSPPAPKTGS</sequence>
<name>A0A401PRT9_SCYTO</name>
<keyword evidence="3" id="KW-1185">Reference proteome</keyword>
<dbReference type="PANTHER" id="PTHR14963">
    <property type="entry name" value="RHO GTPASE ACTIVATING PROTEIN 18,19-RELATED"/>
    <property type="match status" value="1"/>
</dbReference>
<evidence type="ECO:0000313" key="3">
    <source>
        <dbReference type="Proteomes" id="UP000288216"/>
    </source>
</evidence>
<comment type="caution">
    <text evidence="2">The sequence shown here is derived from an EMBL/GenBank/DDBJ whole genome shotgun (WGS) entry which is preliminary data.</text>
</comment>
<dbReference type="EMBL" id="BFAA01017725">
    <property type="protein sequence ID" value="GCB75838.1"/>
    <property type="molecule type" value="Genomic_DNA"/>
</dbReference>
<accession>A0A401PRT9</accession>
<dbReference type="OrthoDB" id="10061772at2759"/>
<dbReference type="Proteomes" id="UP000288216">
    <property type="component" value="Unassembled WGS sequence"/>
</dbReference>
<dbReference type="AlphaFoldDB" id="A0A401PRT9"/>
<dbReference type="GO" id="GO:0005096">
    <property type="term" value="F:GTPase activator activity"/>
    <property type="evidence" value="ECO:0007669"/>
    <property type="project" value="UniProtKB-KW"/>
</dbReference>
<evidence type="ECO:0000256" key="1">
    <source>
        <dbReference type="ARBA" id="ARBA00022468"/>
    </source>
</evidence>
<proteinExistence type="predicted"/>
<dbReference type="GO" id="GO:0005737">
    <property type="term" value="C:cytoplasm"/>
    <property type="evidence" value="ECO:0007669"/>
    <property type="project" value="TreeGrafter"/>
</dbReference>
<organism evidence="2 3">
    <name type="scientific">Scyliorhinus torazame</name>
    <name type="common">Cloudy catshark</name>
    <name type="synonym">Catulus torazame</name>
    <dbReference type="NCBI Taxonomy" id="75743"/>
    <lineage>
        <taxon>Eukaryota</taxon>
        <taxon>Metazoa</taxon>
        <taxon>Chordata</taxon>
        <taxon>Craniata</taxon>
        <taxon>Vertebrata</taxon>
        <taxon>Chondrichthyes</taxon>
        <taxon>Elasmobranchii</taxon>
        <taxon>Galeomorphii</taxon>
        <taxon>Galeoidea</taxon>
        <taxon>Carcharhiniformes</taxon>
        <taxon>Scyliorhinidae</taxon>
        <taxon>Scyliorhinus</taxon>
    </lineage>
</organism>
<reference evidence="2 3" key="1">
    <citation type="journal article" date="2018" name="Nat. Ecol. Evol.">
        <title>Shark genomes provide insights into elasmobranch evolution and the origin of vertebrates.</title>
        <authorList>
            <person name="Hara Y"/>
            <person name="Yamaguchi K"/>
            <person name="Onimaru K"/>
            <person name="Kadota M"/>
            <person name="Koyanagi M"/>
            <person name="Keeley SD"/>
            <person name="Tatsumi K"/>
            <person name="Tanaka K"/>
            <person name="Motone F"/>
            <person name="Kageyama Y"/>
            <person name="Nozu R"/>
            <person name="Adachi N"/>
            <person name="Nishimura O"/>
            <person name="Nakagawa R"/>
            <person name="Tanegashima C"/>
            <person name="Kiyatake I"/>
            <person name="Matsumoto R"/>
            <person name="Murakumo K"/>
            <person name="Nishida K"/>
            <person name="Terakita A"/>
            <person name="Kuratani S"/>
            <person name="Sato K"/>
            <person name="Hyodo S Kuraku.S."/>
        </authorList>
    </citation>
    <scope>NUCLEOTIDE SEQUENCE [LARGE SCALE GENOMIC DNA]</scope>
</reference>
<keyword evidence="1" id="KW-0343">GTPase activation</keyword>
<feature type="non-terminal residue" evidence="2">
    <location>
        <position position="1"/>
    </location>
</feature>
<gene>
    <name evidence="2" type="ORF">scyTo_0020952</name>
</gene>
<protein>
    <recommendedName>
        <fullName evidence="4">Rho-GAP domain-containing protein</fullName>
    </recommendedName>
</protein>
<dbReference type="PANTHER" id="PTHR14963:SF7">
    <property type="entry name" value="RHO GTPASE-ACTIVATING PROTEIN 19"/>
    <property type="match status" value="1"/>
</dbReference>